<keyword evidence="4" id="KW-0479">Metal-binding</keyword>
<dbReference type="Pfam" id="PF05649">
    <property type="entry name" value="Peptidase_M13_N"/>
    <property type="match status" value="1"/>
</dbReference>
<dbReference type="PANTHER" id="PTHR11733:SF167">
    <property type="entry name" value="FI17812P1-RELATED"/>
    <property type="match status" value="1"/>
</dbReference>
<dbReference type="SUPFAM" id="SSF55486">
    <property type="entry name" value="Metalloproteases ('zincins'), catalytic domain"/>
    <property type="match status" value="1"/>
</dbReference>
<feature type="domain" description="Peptidase M13 N-terminal" evidence="10">
    <location>
        <begin position="78"/>
        <end position="486"/>
    </location>
</feature>
<dbReference type="Proteomes" id="UP000663852">
    <property type="component" value="Unassembled WGS sequence"/>
</dbReference>
<evidence type="ECO:0000256" key="6">
    <source>
        <dbReference type="ARBA" id="ARBA00022833"/>
    </source>
</evidence>
<protein>
    <submittedName>
        <fullName evidence="12">Uncharacterized protein</fullName>
    </submittedName>
</protein>
<keyword evidence="8" id="KW-0812">Transmembrane</keyword>
<evidence type="ECO:0000256" key="1">
    <source>
        <dbReference type="ARBA" id="ARBA00001947"/>
    </source>
</evidence>
<evidence type="ECO:0000259" key="9">
    <source>
        <dbReference type="Pfam" id="PF01431"/>
    </source>
</evidence>
<dbReference type="EMBL" id="CAJNOR010002256">
    <property type="protein sequence ID" value="CAF1269362.1"/>
    <property type="molecule type" value="Genomic_DNA"/>
</dbReference>
<dbReference type="PROSITE" id="PS51885">
    <property type="entry name" value="NEPRILYSIN"/>
    <property type="match status" value="1"/>
</dbReference>
<dbReference type="InterPro" id="IPR024079">
    <property type="entry name" value="MetalloPept_cat_dom_sf"/>
</dbReference>
<proteinExistence type="inferred from homology"/>
<dbReference type="OrthoDB" id="6475849at2759"/>
<sequence>MGVFDHLTRTRLYLIGYVFLGLLSLSLLITVIVQGHKSKSQSNDSTIPSTDACLTDGCISAATYQLRSMDSSSASNLCSDFYKYACGGWERTHPIQSYEVERTILGDILDRRDAEIERLLNSPIVQVGDRSWEYKVKTYYSECLDDYARLPDSSKYMIGLLQDNDTVDGWFLIDNSAPGASQEFLLKNQSLYQQLEHIHGDFGALAVFGIRTRFDETDSSVKRLEFFPAGLSMEINDYLGTDAVSESRRAAFQLYIIQVCGLFARDANVKDKNLSDRTFTIANDVYTVERYLAEILQRNPSSGKPDITTLQDMTTEFMFNFQLLMGHELANPNAISILTPIYITNRKYFKEAFDYLGKNDDPLFARMIHNYLRWRLIWTYIDDLSYDYIHAHRTYIDAYYGYALHTTNEAYCTREVIRRFPLAIQRLYIMNSTQVAGATTTAETIFTALKNGLLTYVNERATWMADEPTKTVAREKINKLTAAIGYTKIVSTDESLNTYYETFVISDESHFMNTINYHRFHRWTLSASLADPMMLDHWDLFESRTSRLFDYIAVFNQLFVIASGLREPLIDSQWPMSVNMGSIGVLLAQKLFASIDGPEGRAHLANGTRYDWWQSPTIDGYNKSRTCITNYYVNDVKSVSYNINGAQIQVRLAGEPFSPTTLRHIGALRFAYNALMKTDSIKLPGTDHTSAQTFFLAYAQTQCYQRQELLQLVRTQLGIYDERIALNAALFHMPEFTSAFQCPARPEQCFD</sequence>
<feature type="transmembrane region" description="Helical" evidence="8">
    <location>
        <begin position="12"/>
        <end position="33"/>
    </location>
</feature>
<evidence type="ECO:0000256" key="5">
    <source>
        <dbReference type="ARBA" id="ARBA00022801"/>
    </source>
</evidence>
<keyword evidence="3" id="KW-0645">Protease</keyword>
<dbReference type="InterPro" id="IPR000718">
    <property type="entry name" value="Peptidase_M13"/>
</dbReference>
<evidence type="ECO:0000256" key="4">
    <source>
        <dbReference type="ARBA" id="ARBA00022723"/>
    </source>
</evidence>
<keyword evidence="5" id="KW-0378">Hydrolase</keyword>
<evidence type="ECO:0000256" key="3">
    <source>
        <dbReference type="ARBA" id="ARBA00022670"/>
    </source>
</evidence>
<evidence type="ECO:0000256" key="8">
    <source>
        <dbReference type="SAM" id="Phobius"/>
    </source>
</evidence>
<comment type="similarity">
    <text evidence="2">Belongs to the peptidase M13 family.</text>
</comment>
<dbReference type="Gene3D" id="3.40.390.10">
    <property type="entry name" value="Collagenase (Catalytic Domain)"/>
    <property type="match status" value="1"/>
</dbReference>
<keyword evidence="8" id="KW-1133">Transmembrane helix</keyword>
<keyword evidence="8" id="KW-0472">Membrane</keyword>
<dbReference type="GO" id="GO:0005886">
    <property type="term" value="C:plasma membrane"/>
    <property type="evidence" value="ECO:0007669"/>
    <property type="project" value="TreeGrafter"/>
</dbReference>
<dbReference type="InterPro" id="IPR042089">
    <property type="entry name" value="Peptidase_M13_dom_2"/>
</dbReference>
<evidence type="ECO:0000313" key="12">
    <source>
        <dbReference type="EMBL" id="CAF1269362.1"/>
    </source>
</evidence>
<dbReference type="GO" id="GO:0046872">
    <property type="term" value="F:metal ion binding"/>
    <property type="evidence" value="ECO:0007669"/>
    <property type="project" value="UniProtKB-KW"/>
</dbReference>
<evidence type="ECO:0000256" key="7">
    <source>
        <dbReference type="ARBA" id="ARBA00023049"/>
    </source>
</evidence>
<reference evidence="12" key="1">
    <citation type="submission" date="2021-02" db="EMBL/GenBank/DDBJ databases">
        <authorList>
            <person name="Nowell W R."/>
        </authorList>
    </citation>
    <scope>NUCLEOTIDE SEQUENCE</scope>
</reference>
<dbReference type="Pfam" id="PF01431">
    <property type="entry name" value="Peptidase_M13"/>
    <property type="match status" value="1"/>
</dbReference>
<organism evidence="12 13">
    <name type="scientific">Adineta ricciae</name>
    <name type="common">Rotifer</name>
    <dbReference type="NCBI Taxonomy" id="249248"/>
    <lineage>
        <taxon>Eukaryota</taxon>
        <taxon>Metazoa</taxon>
        <taxon>Spiralia</taxon>
        <taxon>Gnathifera</taxon>
        <taxon>Rotifera</taxon>
        <taxon>Eurotatoria</taxon>
        <taxon>Bdelloidea</taxon>
        <taxon>Adinetida</taxon>
        <taxon>Adinetidae</taxon>
        <taxon>Adineta</taxon>
    </lineage>
</organism>
<feature type="domain" description="Peptidase M13 C-terminal" evidence="9">
    <location>
        <begin position="554"/>
        <end position="744"/>
    </location>
</feature>
<dbReference type="Gene3D" id="1.10.1380.10">
    <property type="entry name" value="Neutral endopeptidase , domain2"/>
    <property type="match status" value="1"/>
</dbReference>
<name>A0A815BGG8_ADIRI</name>
<keyword evidence="13" id="KW-1185">Reference proteome</keyword>
<dbReference type="CDD" id="cd08662">
    <property type="entry name" value="M13"/>
    <property type="match status" value="1"/>
</dbReference>
<gene>
    <name evidence="11" type="ORF">EDS130_LOCUS27076</name>
    <name evidence="12" type="ORF">XAT740_LOCUS27209</name>
</gene>
<evidence type="ECO:0000256" key="2">
    <source>
        <dbReference type="ARBA" id="ARBA00007357"/>
    </source>
</evidence>
<dbReference type="InterPro" id="IPR008753">
    <property type="entry name" value="Peptidase_M13_N"/>
</dbReference>
<dbReference type="Proteomes" id="UP000663828">
    <property type="component" value="Unassembled WGS sequence"/>
</dbReference>
<keyword evidence="6" id="KW-0862">Zinc</keyword>
<dbReference type="AlphaFoldDB" id="A0A815BGG8"/>
<evidence type="ECO:0000259" key="10">
    <source>
        <dbReference type="Pfam" id="PF05649"/>
    </source>
</evidence>
<dbReference type="EMBL" id="CAJNOJ010000168">
    <property type="protein sequence ID" value="CAF1233765.1"/>
    <property type="molecule type" value="Genomic_DNA"/>
</dbReference>
<dbReference type="GO" id="GO:0004222">
    <property type="term" value="F:metalloendopeptidase activity"/>
    <property type="evidence" value="ECO:0007669"/>
    <property type="project" value="InterPro"/>
</dbReference>
<evidence type="ECO:0000313" key="11">
    <source>
        <dbReference type="EMBL" id="CAF1233765.1"/>
    </source>
</evidence>
<dbReference type="PANTHER" id="PTHR11733">
    <property type="entry name" value="ZINC METALLOPROTEASE FAMILY M13 NEPRILYSIN-RELATED"/>
    <property type="match status" value="1"/>
</dbReference>
<dbReference type="InterPro" id="IPR018497">
    <property type="entry name" value="Peptidase_M13_C"/>
</dbReference>
<comment type="caution">
    <text evidence="12">The sequence shown here is derived from an EMBL/GenBank/DDBJ whole genome shotgun (WGS) entry which is preliminary data.</text>
</comment>
<evidence type="ECO:0000313" key="13">
    <source>
        <dbReference type="Proteomes" id="UP000663828"/>
    </source>
</evidence>
<accession>A0A815BGG8</accession>
<comment type="cofactor">
    <cofactor evidence="1">
        <name>Zn(2+)</name>
        <dbReference type="ChEBI" id="CHEBI:29105"/>
    </cofactor>
</comment>
<dbReference type="GO" id="GO:0016485">
    <property type="term" value="P:protein processing"/>
    <property type="evidence" value="ECO:0007669"/>
    <property type="project" value="TreeGrafter"/>
</dbReference>
<keyword evidence="7" id="KW-0482">Metalloprotease</keyword>